<dbReference type="InterPro" id="IPR003439">
    <property type="entry name" value="ABC_transporter-like_ATP-bd"/>
</dbReference>
<dbReference type="OrthoDB" id="9771863at2"/>
<protein>
    <recommendedName>
        <fullName evidence="10">ABC transporter domain-containing protein</fullName>
    </recommendedName>
</protein>
<dbReference type="CDD" id="cd03215">
    <property type="entry name" value="ABC_Carb_Monos_II"/>
    <property type="match status" value="1"/>
</dbReference>
<keyword evidence="2" id="KW-0813">Transport</keyword>
<dbReference type="PANTHER" id="PTHR43790:SF3">
    <property type="entry name" value="D-ALLOSE IMPORT ATP-BINDING PROTEIN ALSA-RELATED"/>
    <property type="match status" value="1"/>
</dbReference>
<dbReference type="Proteomes" id="UP000005384">
    <property type="component" value="Unassembled WGS sequence"/>
</dbReference>
<gene>
    <name evidence="11" type="ORF">HMPREF9473_00299</name>
</gene>
<proteinExistence type="predicted"/>
<evidence type="ECO:0000256" key="9">
    <source>
        <dbReference type="ARBA" id="ARBA00023136"/>
    </source>
</evidence>
<dbReference type="GO" id="GO:0016887">
    <property type="term" value="F:ATP hydrolysis activity"/>
    <property type="evidence" value="ECO:0007669"/>
    <property type="project" value="InterPro"/>
</dbReference>
<evidence type="ECO:0000256" key="2">
    <source>
        <dbReference type="ARBA" id="ARBA00022448"/>
    </source>
</evidence>
<evidence type="ECO:0000256" key="1">
    <source>
        <dbReference type="ARBA" id="ARBA00004202"/>
    </source>
</evidence>
<dbReference type="Gene3D" id="3.40.50.300">
    <property type="entry name" value="P-loop containing nucleotide triphosphate hydrolases"/>
    <property type="match status" value="2"/>
</dbReference>
<dbReference type="PROSITE" id="PS50893">
    <property type="entry name" value="ABC_TRANSPORTER_2"/>
    <property type="match status" value="2"/>
</dbReference>
<dbReference type="GO" id="GO:0005886">
    <property type="term" value="C:plasma membrane"/>
    <property type="evidence" value="ECO:0007669"/>
    <property type="project" value="UniProtKB-SubCell"/>
</dbReference>
<comment type="caution">
    <text evidence="11">The sequence shown here is derived from an EMBL/GenBank/DDBJ whole genome shotgun (WGS) entry which is preliminary data.</text>
</comment>
<comment type="subcellular location">
    <subcellularLocation>
        <location evidence="1">Cell membrane</location>
        <topology evidence="1">Peripheral membrane protein</topology>
    </subcellularLocation>
</comment>
<evidence type="ECO:0000259" key="10">
    <source>
        <dbReference type="PROSITE" id="PS50893"/>
    </source>
</evidence>
<keyword evidence="12" id="KW-1185">Reference proteome</keyword>
<evidence type="ECO:0000256" key="8">
    <source>
        <dbReference type="ARBA" id="ARBA00022967"/>
    </source>
</evidence>
<evidence type="ECO:0000313" key="11">
    <source>
        <dbReference type="EMBL" id="EHI61848.1"/>
    </source>
</evidence>
<sequence>MGTLVAMKGITKTFPGVCALNKIDLDLNEGEVHLLLGENGAGKSTLMKILSGVYEPTEGTICIGDETFTSLTPQLSRQKGISIIYQELSVVNELTIVENLFMGKLHVKKYCKCIPVVDWAKMMGQAKQVLEKIGFHKDAMTRVSELSISEKQLVEIAKALLDNSKILIMDEPTSSLSQEETKNLFKIMKELKAEGVGIIYISHKMDEIREIGDRVTILKDGELVKTMDMADVTDNEQIISLMVGRKLSRETMRRNDGTDLRKAEVVLRVSHVVNEEHTVEDVSFELHRGEILGFAGLVGAGRTELMNVIFGAEKMESGEVWLYGEKVQIKSPYGAIKNGMAFITENRRETGFFDNFDICRNVASVKILKATKAGGITGMIHKQEEKQLAMEQKENLSIHCTDIRQPVVTLSGGNQQKVIVGKWLASEADIMIFDEPTRGIDIGAKNEIYHIMRNLADQGKSILMVSSELPELLRMCDRILVFNKGHIRGEFSGEEATEQMIMSSAIS</sequence>
<dbReference type="PROSITE" id="PS00211">
    <property type="entry name" value="ABC_TRANSPORTER_1"/>
    <property type="match status" value="1"/>
</dbReference>
<dbReference type="InterPro" id="IPR027417">
    <property type="entry name" value="P-loop_NTPase"/>
</dbReference>
<evidence type="ECO:0000256" key="5">
    <source>
        <dbReference type="ARBA" id="ARBA00022737"/>
    </source>
</evidence>
<evidence type="ECO:0000256" key="6">
    <source>
        <dbReference type="ARBA" id="ARBA00022741"/>
    </source>
</evidence>
<keyword evidence="7" id="KW-0067">ATP-binding</keyword>
<keyword evidence="3" id="KW-1003">Cell membrane</keyword>
<dbReference type="AlphaFoldDB" id="G5I9V9"/>
<dbReference type="Pfam" id="PF00005">
    <property type="entry name" value="ABC_tran"/>
    <property type="match status" value="2"/>
</dbReference>
<dbReference type="EMBL" id="ADLN01000001">
    <property type="protein sequence ID" value="EHI61848.1"/>
    <property type="molecule type" value="Genomic_DNA"/>
</dbReference>
<keyword evidence="9" id="KW-0472">Membrane</keyword>
<dbReference type="InterPro" id="IPR017871">
    <property type="entry name" value="ABC_transporter-like_CS"/>
</dbReference>
<keyword evidence="6" id="KW-0547">Nucleotide-binding</keyword>
<feature type="domain" description="ABC transporter" evidence="10">
    <location>
        <begin position="260"/>
        <end position="506"/>
    </location>
</feature>
<evidence type="ECO:0000256" key="4">
    <source>
        <dbReference type="ARBA" id="ARBA00022597"/>
    </source>
</evidence>
<dbReference type="InterPro" id="IPR003593">
    <property type="entry name" value="AAA+_ATPase"/>
</dbReference>
<organism evidence="11 12">
    <name type="scientific">Hungatella hathewayi WAL-18680</name>
    <dbReference type="NCBI Taxonomy" id="742737"/>
    <lineage>
        <taxon>Bacteria</taxon>
        <taxon>Bacillati</taxon>
        <taxon>Bacillota</taxon>
        <taxon>Clostridia</taxon>
        <taxon>Lachnospirales</taxon>
        <taxon>Lachnospiraceae</taxon>
        <taxon>Hungatella</taxon>
    </lineage>
</organism>
<dbReference type="FunFam" id="3.40.50.300:FF:000127">
    <property type="entry name" value="Ribose import ATP-binding protein RbsA"/>
    <property type="match status" value="1"/>
</dbReference>
<dbReference type="GO" id="GO:0005524">
    <property type="term" value="F:ATP binding"/>
    <property type="evidence" value="ECO:0007669"/>
    <property type="project" value="UniProtKB-KW"/>
</dbReference>
<dbReference type="SMART" id="SM00382">
    <property type="entry name" value="AAA"/>
    <property type="match status" value="2"/>
</dbReference>
<dbReference type="PATRIC" id="fig|742737.3.peg.294"/>
<keyword evidence="5" id="KW-0677">Repeat</keyword>
<evidence type="ECO:0000313" key="12">
    <source>
        <dbReference type="Proteomes" id="UP000005384"/>
    </source>
</evidence>
<dbReference type="SUPFAM" id="SSF52540">
    <property type="entry name" value="P-loop containing nucleoside triphosphate hydrolases"/>
    <property type="match status" value="2"/>
</dbReference>
<feature type="domain" description="ABC transporter" evidence="10">
    <location>
        <begin position="5"/>
        <end position="245"/>
    </location>
</feature>
<accession>G5I9V9</accession>
<reference evidence="11 12" key="1">
    <citation type="submission" date="2011-08" db="EMBL/GenBank/DDBJ databases">
        <title>The Genome Sequence of Clostridium hathewayi WAL-18680.</title>
        <authorList>
            <consortium name="The Broad Institute Genome Sequencing Platform"/>
            <person name="Earl A."/>
            <person name="Ward D."/>
            <person name="Feldgarden M."/>
            <person name="Gevers D."/>
            <person name="Finegold S.M."/>
            <person name="Summanen P.H."/>
            <person name="Molitoris D.R."/>
            <person name="Song M."/>
            <person name="Daigneault M."/>
            <person name="Allen-Vercoe E."/>
            <person name="Young S.K."/>
            <person name="Zeng Q."/>
            <person name="Gargeya S."/>
            <person name="Fitzgerald M."/>
            <person name="Haas B."/>
            <person name="Abouelleil A."/>
            <person name="Alvarado L."/>
            <person name="Arachchi H.M."/>
            <person name="Berlin A."/>
            <person name="Brown A."/>
            <person name="Chapman S.B."/>
            <person name="Chen Z."/>
            <person name="Dunbar C."/>
            <person name="Freedman E."/>
            <person name="Gearin G."/>
            <person name="Gellesch M."/>
            <person name="Goldberg J."/>
            <person name="Griggs A."/>
            <person name="Gujja S."/>
            <person name="Heiman D."/>
            <person name="Howarth C."/>
            <person name="Larson L."/>
            <person name="Lui A."/>
            <person name="MacDonald P.J.P."/>
            <person name="Montmayeur A."/>
            <person name="Murphy C."/>
            <person name="Neiman D."/>
            <person name="Pearson M."/>
            <person name="Priest M."/>
            <person name="Roberts A."/>
            <person name="Saif S."/>
            <person name="Shea T."/>
            <person name="Shenoy N."/>
            <person name="Sisk P."/>
            <person name="Stolte C."/>
            <person name="Sykes S."/>
            <person name="Wortman J."/>
            <person name="Nusbaum C."/>
            <person name="Birren B."/>
        </authorList>
    </citation>
    <scope>NUCLEOTIDE SEQUENCE [LARGE SCALE GENOMIC DNA]</scope>
    <source>
        <strain evidence="11 12">WAL-18680</strain>
    </source>
</reference>
<dbReference type="InterPro" id="IPR050107">
    <property type="entry name" value="ABC_carbohydrate_import_ATPase"/>
</dbReference>
<dbReference type="PANTHER" id="PTHR43790">
    <property type="entry name" value="CARBOHYDRATE TRANSPORT ATP-BINDING PROTEIN MG119-RELATED"/>
    <property type="match status" value="1"/>
</dbReference>
<dbReference type="RefSeq" id="WP_006778281.1">
    <property type="nucleotide sequence ID" value="NZ_CP040506.1"/>
</dbReference>
<evidence type="ECO:0000256" key="3">
    <source>
        <dbReference type="ARBA" id="ARBA00022475"/>
    </source>
</evidence>
<keyword evidence="8" id="KW-1278">Translocase</keyword>
<keyword evidence="4" id="KW-0762">Sugar transport</keyword>
<evidence type="ECO:0000256" key="7">
    <source>
        <dbReference type="ARBA" id="ARBA00022840"/>
    </source>
</evidence>
<dbReference type="HOGENOM" id="CLU_000604_92_3_9"/>
<name>G5I9V9_9FIRM</name>
<dbReference type="CDD" id="cd03216">
    <property type="entry name" value="ABC_Carb_Monos_I"/>
    <property type="match status" value="1"/>
</dbReference>